<dbReference type="InterPro" id="IPR000182">
    <property type="entry name" value="GNAT_dom"/>
</dbReference>
<dbReference type="GO" id="GO:0008080">
    <property type="term" value="F:N-acetyltransferase activity"/>
    <property type="evidence" value="ECO:0007669"/>
    <property type="project" value="InterPro"/>
</dbReference>
<dbReference type="InterPro" id="IPR050769">
    <property type="entry name" value="NAT_camello-type"/>
</dbReference>
<organism evidence="3 4">
    <name type="scientific">Colletotrichum noveboracense</name>
    <dbReference type="NCBI Taxonomy" id="2664923"/>
    <lineage>
        <taxon>Eukaryota</taxon>
        <taxon>Fungi</taxon>
        <taxon>Dikarya</taxon>
        <taxon>Ascomycota</taxon>
        <taxon>Pezizomycotina</taxon>
        <taxon>Sordariomycetes</taxon>
        <taxon>Hypocreomycetidae</taxon>
        <taxon>Glomerellales</taxon>
        <taxon>Glomerellaceae</taxon>
        <taxon>Colletotrichum</taxon>
        <taxon>Colletotrichum gloeosporioides species complex</taxon>
    </lineage>
</organism>
<proteinExistence type="predicted"/>
<evidence type="ECO:0000256" key="1">
    <source>
        <dbReference type="ARBA" id="ARBA00022679"/>
    </source>
</evidence>
<comment type="caution">
    <text evidence="3">The sequence shown here is derived from an EMBL/GenBank/DDBJ whole genome shotgun (WGS) entry which is preliminary data.</text>
</comment>
<evidence type="ECO:0000313" key="4">
    <source>
        <dbReference type="Proteomes" id="UP001152533"/>
    </source>
</evidence>
<dbReference type="PANTHER" id="PTHR13947:SF37">
    <property type="entry name" value="LD18367P"/>
    <property type="match status" value="1"/>
</dbReference>
<reference evidence="3" key="1">
    <citation type="submission" date="2022-08" db="EMBL/GenBank/DDBJ databases">
        <authorList>
            <person name="Giroux E."/>
            <person name="Giroux E."/>
        </authorList>
    </citation>
    <scope>NUCLEOTIDE SEQUENCE</scope>
    <source>
        <strain evidence="3">H1091258</strain>
    </source>
</reference>
<dbReference type="Gene3D" id="3.40.630.30">
    <property type="match status" value="1"/>
</dbReference>
<dbReference type="InterPro" id="IPR016181">
    <property type="entry name" value="Acyl_CoA_acyltransferase"/>
</dbReference>
<evidence type="ECO:0000259" key="2">
    <source>
        <dbReference type="PROSITE" id="PS51186"/>
    </source>
</evidence>
<dbReference type="Pfam" id="PF00583">
    <property type="entry name" value="Acetyltransf_1"/>
    <property type="match status" value="1"/>
</dbReference>
<keyword evidence="1" id="KW-0808">Transferase</keyword>
<dbReference type="EMBL" id="CAMGZC010000408">
    <property type="protein sequence ID" value="CAI0647197.1"/>
    <property type="molecule type" value="Genomic_DNA"/>
</dbReference>
<dbReference type="AlphaFoldDB" id="A0A9W4RUM5"/>
<name>A0A9W4RUM5_9PEZI</name>
<feature type="domain" description="N-acetyltransferase" evidence="2">
    <location>
        <begin position="8"/>
        <end position="167"/>
    </location>
</feature>
<keyword evidence="4" id="KW-1185">Reference proteome</keyword>
<gene>
    <name evidence="3" type="ORF">CGXH109_LOCUS63130</name>
</gene>
<evidence type="ECO:0000313" key="3">
    <source>
        <dbReference type="EMBL" id="CAI0647197.1"/>
    </source>
</evidence>
<dbReference type="SUPFAM" id="SSF55729">
    <property type="entry name" value="Acyl-CoA N-acyltransferases (Nat)"/>
    <property type="match status" value="1"/>
</dbReference>
<dbReference type="PANTHER" id="PTHR13947">
    <property type="entry name" value="GNAT FAMILY N-ACETYLTRANSFERASE"/>
    <property type="match status" value="1"/>
</dbReference>
<dbReference type="Proteomes" id="UP001152533">
    <property type="component" value="Unassembled WGS sequence"/>
</dbReference>
<sequence>MERPSELVKLRNHRPGDMTYIAHRHAVVYSADYGFETLFESHMSRYTAHFLDNFDPASERCWIAEREGQFLGCIMLVKDREVPGRARSRCFLVEKTTRGLGIGTTLAETCLAFAKEVGYERVGLQTYRELSGARRLYAKFGFQIVKTAEEREEWGRKRVSEIWELLL</sequence>
<dbReference type="PROSITE" id="PS51186">
    <property type="entry name" value="GNAT"/>
    <property type="match status" value="1"/>
</dbReference>
<accession>A0A9W4RUM5</accession>
<dbReference type="CDD" id="cd04301">
    <property type="entry name" value="NAT_SF"/>
    <property type="match status" value="1"/>
</dbReference>
<protein>
    <recommendedName>
        <fullName evidence="2">N-acetyltransferase domain-containing protein</fullName>
    </recommendedName>
</protein>